<evidence type="ECO:0000313" key="2">
    <source>
        <dbReference type="EMBL" id="KST62394.1"/>
    </source>
</evidence>
<dbReference type="OrthoDB" id="570334at2"/>
<keyword evidence="3" id="KW-1185">Reference proteome</keyword>
<evidence type="ECO:0000313" key="3">
    <source>
        <dbReference type="Proteomes" id="UP000053372"/>
    </source>
</evidence>
<dbReference type="EMBL" id="LMTZ01000157">
    <property type="protein sequence ID" value="KST62394.1"/>
    <property type="molecule type" value="Genomic_DNA"/>
</dbReference>
<name>A0A0V7ZD00_9CYAN</name>
<organism evidence="2 3">
    <name type="scientific">Mastigocoleus testarum BC008</name>
    <dbReference type="NCBI Taxonomy" id="371196"/>
    <lineage>
        <taxon>Bacteria</taxon>
        <taxon>Bacillati</taxon>
        <taxon>Cyanobacteriota</taxon>
        <taxon>Cyanophyceae</taxon>
        <taxon>Nostocales</taxon>
        <taxon>Hapalosiphonaceae</taxon>
        <taxon>Mastigocoleus</taxon>
    </lineage>
</organism>
<protein>
    <submittedName>
        <fullName evidence="2">Oxidoreductase</fullName>
    </submittedName>
</protein>
<dbReference type="InterPro" id="IPR036812">
    <property type="entry name" value="NAD(P)_OxRdtase_dom_sf"/>
</dbReference>
<dbReference type="AlphaFoldDB" id="A0A0V7ZD00"/>
<gene>
    <name evidence="2" type="ORF">BC008_09510</name>
</gene>
<sequence>MKLTTLKGNPPSILGLGASLKTDAKIVNTAFNSGINYFFFYNFNYQSFLDGLKPILATQREKVLVTSGSTQRDISTLRQYLEQIRQRLNIDVVDVFFTEYVSPQDDMERVQTILDEFRSWKEKGLIRYVGATTHNRLIALELIQSKACDVLMHRYNMAHRKAEENVLPAAFQAEIPVVAFTCTRWGSLLKGHPEWNSQAPTAADCYRYALHNQAVSLALTAPKSRQELAENLSVLGAPHVSPDEIYQWCKYGDLIYGTGEDSFETQWL</sequence>
<dbReference type="InterPro" id="IPR023210">
    <property type="entry name" value="NADP_OxRdtase_dom"/>
</dbReference>
<reference evidence="2 3" key="1">
    <citation type="journal article" date="2015" name="Genome Announc.">
        <title>Draft Genome of the Euendolithic (true boring) Cyanobacterium Mastigocoleus testarum strain BC008.</title>
        <authorList>
            <person name="Guida B.S."/>
            <person name="Garcia-Pichel F."/>
        </authorList>
    </citation>
    <scope>NUCLEOTIDE SEQUENCE [LARGE SCALE GENOMIC DNA]</scope>
    <source>
        <strain evidence="2 3">BC008</strain>
    </source>
</reference>
<proteinExistence type="predicted"/>
<dbReference type="Proteomes" id="UP000053372">
    <property type="component" value="Unassembled WGS sequence"/>
</dbReference>
<dbReference type="Pfam" id="PF00248">
    <property type="entry name" value="Aldo_ket_red"/>
    <property type="match status" value="1"/>
</dbReference>
<evidence type="ECO:0000259" key="1">
    <source>
        <dbReference type="Pfam" id="PF00248"/>
    </source>
</evidence>
<dbReference type="RefSeq" id="WP_027841490.1">
    <property type="nucleotide sequence ID" value="NZ_LMTZ01000157.1"/>
</dbReference>
<dbReference type="SUPFAM" id="SSF51430">
    <property type="entry name" value="NAD(P)-linked oxidoreductase"/>
    <property type="match status" value="1"/>
</dbReference>
<dbReference type="PANTHER" id="PTHR43312:SF1">
    <property type="entry name" value="NADP-DEPENDENT OXIDOREDUCTASE DOMAIN-CONTAINING PROTEIN"/>
    <property type="match status" value="1"/>
</dbReference>
<accession>A0A0V7ZD00</accession>
<feature type="domain" description="NADP-dependent oxidoreductase" evidence="1">
    <location>
        <begin position="59"/>
        <end position="190"/>
    </location>
</feature>
<dbReference type="PANTHER" id="PTHR43312">
    <property type="entry name" value="D-THREO-ALDOSE 1-DEHYDROGENASE"/>
    <property type="match status" value="1"/>
</dbReference>
<dbReference type="Gene3D" id="3.20.20.100">
    <property type="entry name" value="NADP-dependent oxidoreductase domain"/>
    <property type="match status" value="1"/>
</dbReference>
<dbReference type="InterPro" id="IPR053135">
    <property type="entry name" value="AKR2_Oxidoreductase"/>
</dbReference>
<comment type="caution">
    <text evidence="2">The sequence shown here is derived from an EMBL/GenBank/DDBJ whole genome shotgun (WGS) entry which is preliminary data.</text>
</comment>